<feature type="region of interest" description="Disordered" evidence="1">
    <location>
        <begin position="114"/>
        <end position="137"/>
    </location>
</feature>
<accession>A0A7W3QJF5</accession>
<keyword evidence="3" id="KW-1185">Reference proteome</keyword>
<evidence type="ECO:0000313" key="3">
    <source>
        <dbReference type="Proteomes" id="UP000572680"/>
    </source>
</evidence>
<name>A0A7W3QJF5_ACTNM</name>
<sequence length="312" mass="34850">MGERANYAVVRDGSWRLYYSHWGALELHLDLLPGPDAATAFAEAQRPVGPDGWLDDVWGEGGAVIDHDRRVLLYHLLEIEHHGEWRAIREVLRRTWPGWDVRWAHDGQGDLVSHVGGDPASVRDHDPDDAQPPKPCEPPDGWPCCAVTVGGRAYALENDLSDLLEHGPDLVGMLPEEAAGVAFRFPDAGIHFDVDERHVGVWTTQTLWGSFQRAAARWPEWRWTLWGDRHEEHLSAAGVTFPEPDMAAAYAKLRERLIAHRGRDRTAVAGELLRGLAERGEDPTPSPHLFDHREVRSPDAHVLAVIDALAGR</sequence>
<reference evidence="2 3" key="1">
    <citation type="submission" date="2020-08" db="EMBL/GenBank/DDBJ databases">
        <title>Genomic Encyclopedia of Type Strains, Phase IV (KMG-IV): sequencing the most valuable type-strain genomes for metagenomic binning, comparative biology and taxonomic classification.</title>
        <authorList>
            <person name="Goeker M."/>
        </authorList>
    </citation>
    <scope>NUCLEOTIDE SEQUENCE [LARGE SCALE GENOMIC DNA]</scope>
    <source>
        <strain evidence="2 3">DSM 44197</strain>
    </source>
</reference>
<protein>
    <submittedName>
        <fullName evidence="2">Uncharacterized protein</fullName>
    </submittedName>
</protein>
<dbReference type="RefSeq" id="WP_182841855.1">
    <property type="nucleotide sequence ID" value="NZ_BAAALP010000090.1"/>
</dbReference>
<dbReference type="EMBL" id="JACJIA010000001">
    <property type="protein sequence ID" value="MBA8949424.1"/>
    <property type="molecule type" value="Genomic_DNA"/>
</dbReference>
<dbReference type="Proteomes" id="UP000572680">
    <property type="component" value="Unassembled WGS sequence"/>
</dbReference>
<organism evidence="2 3">
    <name type="scientific">Actinomadura namibiensis</name>
    <dbReference type="NCBI Taxonomy" id="182080"/>
    <lineage>
        <taxon>Bacteria</taxon>
        <taxon>Bacillati</taxon>
        <taxon>Actinomycetota</taxon>
        <taxon>Actinomycetes</taxon>
        <taxon>Streptosporangiales</taxon>
        <taxon>Thermomonosporaceae</taxon>
        <taxon>Actinomadura</taxon>
    </lineage>
</organism>
<evidence type="ECO:0000313" key="2">
    <source>
        <dbReference type="EMBL" id="MBA8949424.1"/>
    </source>
</evidence>
<evidence type="ECO:0000256" key="1">
    <source>
        <dbReference type="SAM" id="MobiDB-lite"/>
    </source>
</evidence>
<proteinExistence type="predicted"/>
<comment type="caution">
    <text evidence="2">The sequence shown here is derived from an EMBL/GenBank/DDBJ whole genome shotgun (WGS) entry which is preliminary data.</text>
</comment>
<gene>
    <name evidence="2" type="ORF">HNR61_001022</name>
</gene>
<dbReference type="AlphaFoldDB" id="A0A7W3QJF5"/>